<name>A0A699YEA8_HAELA</name>
<feature type="compositionally biased region" description="Low complexity" evidence="1">
    <location>
        <begin position="34"/>
        <end position="48"/>
    </location>
</feature>
<accession>A0A699YEA8</accession>
<dbReference type="EMBL" id="BLLF01000109">
    <property type="protein sequence ID" value="GFH07685.1"/>
    <property type="molecule type" value="Genomic_DNA"/>
</dbReference>
<evidence type="ECO:0000256" key="1">
    <source>
        <dbReference type="SAM" id="MobiDB-lite"/>
    </source>
</evidence>
<feature type="compositionally biased region" description="Polar residues" evidence="1">
    <location>
        <begin position="1"/>
        <end position="13"/>
    </location>
</feature>
<gene>
    <name evidence="2" type="ORF">HaLaN_02518</name>
</gene>
<comment type="caution">
    <text evidence="2">The sequence shown here is derived from an EMBL/GenBank/DDBJ whole genome shotgun (WGS) entry which is preliminary data.</text>
</comment>
<protein>
    <submittedName>
        <fullName evidence="2">Uncharacterized protein</fullName>
    </submittedName>
</protein>
<dbReference type="Proteomes" id="UP000485058">
    <property type="component" value="Unassembled WGS sequence"/>
</dbReference>
<reference evidence="2 3" key="1">
    <citation type="submission" date="2020-02" db="EMBL/GenBank/DDBJ databases">
        <title>Draft genome sequence of Haematococcus lacustris strain NIES-144.</title>
        <authorList>
            <person name="Morimoto D."/>
            <person name="Nakagawa S."/>
            <person name="Yoshida T."/>
            <person name="Sawayama S."/>
        </authorList>
    </citation>
    <scope>NUCLEOTIDE SEQUENCE [LARGE SCALE GENOMIC DNA]</scope>
    <source>
        <strain evidence="2 3">NIES-144</strain>
    </source>
</reference>
<sequence length="192" mass="19779">MANLTRPSGNNTFDLPARDQDGGSGDALDDLGDGSKAPAPLQLQLPALGGKGRGRGAGAATLATATSGAGAAAGPTSIEALKASVAQALEGISTLIDTEYTNQVGRAAKAGEERIRSLAATHYEQVNNNLTASRDAMQQARDHHMSVKAHIKSIRDEGAALAADNREIQGALTALQADVDNRLAGIRKKFKL</sequence>
<dbReference type="AlphaFoldDB" id="A0A699YEA8"/>
<evidence type="ECO:0000313" key="2">
    <source>
        <dbReference type="EMBL" id="GFH07685.1"/>
    </source>
</evidence>
<evidence type="ECO:0000313" key="3">
    <source>
        <dbReference type="Proteomes" id="UP000485058"/>
    </source>
</evidence>
<keyword evidence="3" id="KW-1185">Reference proteome</keyword>
<proteinExistence type="predicted"/>
<feature type="region of interest" description="Disordered" evidence="1">
    <location>
        <begin position="1"/>
        <end position="58"/>
    </location>
</feature>
<organism evidence="2 3">
    <name type="scientific">Haematococcus lacustris</name>
    <name type="common">Green alga</name>
    <name type="synonym">Haematococcus pluvialis</name>
    <dbReference type="NCBI Taxonomy" id="44745"/>
    <lineage>
        <taxon>Eukaryota</taxon>
        <taxon>Viridiplantae</taxon>
        <taxon>Chlorophyta</taxon>
        <taxon>core chlorophytes</taxon>
        <taxon>Chlorophyceae</taxon>
        <taxon>CS clade</taxon>
        <taxon>Chlamydomonadales</taxon>
        <taxon>Haematococcaceae</taxon>
        <taxon>Haematococcus</taxon>
    </lineage>
</organism>